<name>A0A928VVC9_9CYAN</name>
<keyword evidence="4 9" id="KW-1015">Disulfide bond</keyword>
<evidence type="ECO:0000256" key="7">
    <source>
        <dbReference type="PIRNR" id="PIRNR000077"/>
    </source>
</evidence>
<feature type="site" description="Deprotonates C-terminal active site Cys" evidence="8">
    <location>
        <position position="24"/>
    </location>
</feature>
<reference evidence="11" key="1">
    <citation type="submission" date="2020-10" db="EMBL/GenBank/DDBJ databases">
        <authorList>
            <person name="Castelo-Branco R."/>
            <person name="Eusebio N."/>
            <person name="Adriana R."/>
            <person name="Vieira A."/>
            <person name="Brugerolle De Fraissinette N."/>
            <person name="Rezende De Castro R."/>
            <person name="Schneider M.P."/>
            <person name="Vasconcelos V."/>
            <person name="Leao P.N."/>
        </authorList>
    </citation>
    <scope>NUCLEOTIDE SEQUENCE</scope>
    <source>
        <strain evidence="11">LEGE 11467</strain>
    </source>
</reference>
<dbReference type="NCBIfam" id="TIGR01068">
    <property type="entry name" value="thioredoxin"/>
    <property type="match status" value="1"/>
</dbReference>
<sequence length="105" mass="11746">MAVKKQFGSFQDLLADSDVPVLVDFYAPWCGPCQMMTPILEQVNNQLKQKLRVVKINTDNYPHLGTKYQIAALPTLVLFKNGQAVDRIEGVVPADGLLLRLQSFL</sequence>
<evidence type="ECO:0000256" key="2">
    <source>
        <dbReference type="ARBA" id="ARBA00022448"/>
    </source>
</evidence>
<dbReference type="Gene3D" id="3.40.30.10">
    <property type="entry name" value="Glutaredoxin"/>
    <property type="match status" value="1"/>
</dbReference>
<evidence type="ECO:0000256" key="9">
    <source>
        <dbReference type="PIRSR" id="PIRSR000077-4"/>
    </source>
</evidence>
<dbReference type="PIRSF" id="PIRSF000077">
    <property type="entry name" value="Thioredoxin"/>
    <property type="match status" value="1"/>
</dbReference>
<keyword evidence="12" id="KW-1185">Reference proteome</keyword>
<evidence type="ECO:0000256" key="8">
    <source>
        <dbReference type="PIRSR" id="PIRSR000077-1"/>
    </source>
</evidence>
<dbReference type="InterPro" id="IPR013766">
    <property type="entry name" value="Thioredoxin_domain"/>
</dbReference>
<evidence type="ECO:0000256" key="6">
    <source>
        <dbReference type="NCBIfam" id="TIGR01068"/>
    </source>
</evidence>
<evidence type="ECO:0000259" key="10">
    <source>
        <dbReference type="PROSITE" id="PS51352"/>
    </source>
</evidence>
<organism evidence="11 12">
    <name type="scientific">Zarconia navalis LEGE 11467</name>
    <dbReference type="NCBI Taxonomy" id="1828826"/>
    <lineage>
        <taxon>Bacteria</taxon>
        <taxon>Bacillati</taxon>
        <taxon>Cyanobacteriota</taxon>
        <taxon>Cyanophyceae</taxon>
        <taxon>Oscillatoriophycideae</taxon>
        <taxon>Oscillatoriales</taxon>
        <taxon>Oscillatoriales incertae sedis</taxon>
        <taxon>Zarconia</taxon>
        <taxon>Zarconia navalis</taxon>
    </lineage>
</organism>
<gene>
    <name evidence="11" type="primary">trxA</name>
    <name evidence="11" type="ORF">IQ235_09575</name>
</gene>
<dbReference type="Pfam" id="PF00085">
    <property type="entry name" value="Thioredoxin"/>
    <property type="match status" value="1"/>
</dbReference>
<dbReference type="PANTHER" id="PTHR45663:SF15">
    <property type="entry name" value="THIOREDOXIN Y1, CHLOROPLASTIC"/>
    <property type="match status" value="1"/>
</dbReference>
<feature type="disulfide bond" description="Redox-active" evidence="9">
    <location>
        <begin position="30"/>
        <end position="33"/>
    </location>
</feature>
<accession>A0A928VVC9</accession>
<comment type="similarity">
    <text evidence="1 7">Belongs to the thioredoxin family.</text>
</comment>
<dbReference type="PROSITE" id="PS51352">
    <property type="entry name" value="THIOREDOXIN_2"/>
    <property type="match status" value="1"/>
</dbReference>
<dbReference type="InterPro" id="IPR017937">
    <property type="entry name" value="Thioredoxin_CS"/>
</dbReference>
<dbReference type="SUPFAM" id="SSF52833">
    <property type="entry name" value="Thioredoxin-like"/>
    <property type="match status" value="1"/>
</dbReference>
<dbReference type="PRINTS" id="PR00421">
    <property type="entry name" value="THIOREDOXIN"/>
</dbReference>
<dbReference type="EMBL" id="JADEXN010000142">
    <property type="protein sequence ID" value="MBE9041029.1"/>
    <property type="molecule type" value="Genomic_DNA"/>
</dbReference>
<proteinExistence type="inferred from homology"/>
<dbReference type="InterPro" id="IPR036249">
    <property type="entry name" value="Thioredoxin-like_sf"/>
</dbReference>
<dbReference type="AlphaFoldDB" id="A0A928VVC9"/>
<dbReference type="GO" id="GO:0005737">
    <property type="term" value="C:cytoplasm"/>
    <property type="evidence" value="ECO:0007669"/>
    <property type="project" value="TreeGrafter"/>
</dbReference>
<dbReference type="InterPro" id="IPR005746">
    <property type="entry name" value="Thioredoxin"/>
</dbReference>
<keyword evidence="5 9" id="KW-0676">Redox-active center</keyword>
<dbReference type="Proteomes" id="UP000621799">
    <property type="component" value="Unassembled WGS sequence"/>
</dbReference>
<evidence type="ECO:0000313" key="12">
    <source>
        <dbReference type="Proteomes" id="UP000621799"/>
    </source>
</evidence>
<evidence type="ECO:0000256" key="3">
    <source>
        <dbReference type="ARBA" id="ARBA00022982"/>
    </source>
</evidence>
<comment type="caution">
    <text evidence="11">The sequence shown here is derived from an EMBL/GenBank/DDBJ whole genome shotgun (WGS) entry which is preliminary data.</text>
</comment>
<evidence type="ECO:0000256" key="1">
    <source>
        <dbReference type="ARBA" id="ARBA00008987"/>
    </source>
</evidence>
<feature type="active site" description="Nucleophile" evidence="8">
    <location>
        <position position="30"/>
    </location>
</feature>
<feature type="domain" description="Thioredoxin" evidence="10">
    <location>
        <begin position="1"/>
        <end position="105"/>
    </location>
</feature>
<feature type="site" description="Contributes to redox potential value" evidence="8">
    <location>
        <position position="32"/>
    </location>
</feature>
<feature type="active site" description="Nucleophile" evidence="8">
    <location>
        <position position="33"/>
    </location>
</feature>
<evidence type="ECO:0000313" key="11">
    <source>
        <dbReference type="EMBL" id="MBE9041029.1"/>
    </source>
</evidence>
<keyword evidence="2" id="KW-0813">Transport</keyword>
<evidence type="ECO:0000256" key="4">
    <source>
        <dbReference type="ARBA" id="ARBA00023157"/>
    </source>
</evidence>
<dbReference type="CDD" id="cd02947">
    <property type="entry name" value="TRX_family"/>
    <property type="match status" value="1"/>
</dbReference>
<feature type="site" description="Contributes to redox potential value" evidence="8">
    <location>
        <position position="31"/>
    </location>
</feature>
<keyword evidence="3" id="KW-0249">Electron transport</keyword>
<dbReference type="FunFam" id="3.40.30.10:FF:000001">
    <property type="entry name" value="Thioredoxin"/>
    <property type="match status" value="1"/>
</dbReference>
<dbReference type="PROSITE" id="PS00194">
    <property type="entry name" value="THIOREDOXIN_1"/>
    <property type="match status" value="1"/>
</dbReference>
<protein>
    <recommendedName>
        <fullName evidence="6 7">Thioredoxin</fullName>
    </recommendedName>
</protein>
<evidence type="ECO:0000256" key="5">
    <source>
        <dbReference type="ARBA" id="ARBA00023284"/>
    </source>
</evidence>
<dbReference type="PANTHER" id="PTHR45663">
    <property type="entry name" value="GEO12009P1"/>
    <property type="match status" value="1"/>
</dbReference>
<dbReference type="RefSeq" id="WP_264321260.1">
    <property type="nucleotide sequence ID" value="NZ_JADEXN010000142.1"/>
</dbReference>
<dbReference type="GO" id="GO:0015035">
    <property type="term" value="F:protein-disulfide reductase activity"/>
    <property type="evidence" value="ECO:0007669"/>
    <property type="project" value="UniProtKB-UniRule"/>
</dbReference>